<evidence type="ECO:0000259" key="4">
    <source>
        <dbReference type="PROSITE" id="PS50102"/>
    </source>
</evidence>
<accession>A0A1E3NU78</accession>
<dbReference type="GO" id="GO:0005634">
    <property type="term" value="C:nucleus"/>
    <property type="evidence" value="ECO:0007669"/>
    <property type="project" value="TreeGrafter"/>
</dbReference>
<evidence type="ECO:0000313" key="5">
    <source>
        <dbReference type="EMBL" id="ODQ56634.1"/>
    </source>
</evidence>
<gene>
    <name evidence="5" type="ORF">WICANDRAFT_65902</name>
</gene>
<dbReference type="GeneID" id="30201261"/>
<dbReference type="Gene3D" id="3.30.70.330">
    <property type="match status" value="1"/>
</dbReference>
<feature type="region of interest" description="Disordered" evidence="3">
    <location>
        <begin position="92"/>
        <end position="119"/>
    </location>
</feature>
<dbReference type="PANTHER" id="PTHR48025:SF1">
    <property type="entry name" value="RRM DOMAIN-CONTAINING PROTEIN"/>
    <property type="match status" value="1"/>
</dbReference>
<feature type="domain" description="RRM" evidence="4">
    <location>
        <begin position="12"/>
        <end position="98"/>
    </location>
</feature>
<evidence type="ECO:0000256" key="2">
    <source>
        <dbReference type="PROSITE-ProRule" id="PRU00176"/>
    </source>
</evidence>
<feature type="non-terminal residue" evidence="5">
    <location>
        <position position="119"/>
    </location>
</feature>
<dbReference type="InterPro" id="IPR012677">
    <property type="entry name" value="Nucleotide-bd_a/b_plait_sf"/>
</dbReference>
<organism evidence="5 6">
    <name type="scientific">Wickerhamomyces anomalus (strain ATCC 58044 / CBS 1984 / NCYC 433 / NRRL Y-366-8)</name>
    <name type="common">Yeast</name>
    <name type="synonym">Hansenula anomala</name>
    <dbReference type="NCBI Taxonomy" id="683960"/>
    <lineage>
        <taxon>Eukaryota</taxon>
        <taxon>Fungi</taxon>
        <taxon>Dikarya</taxon>
        <taxon>Ascomycota</taxon>
        <taxon>Saccharomycotina</taxon>
        <taxon>Saccharomycetes</taxon>
        <taxon>Phaffomycetales</taxon>
        <taxon>Wickerhamomycetaceae</taxon>
        <taxon>Wickerhamomyces</taxon>
    </lineage>
</organism>
<dbReference type="OrthoDB" id="6730379at2759"/>
<name>A0A1E3NU78_WICAA</name>
<dbReference type="InterPro" id="IPR000504">
    <property type="entry name" value="RRM_dom"/>
</dbReference>
<dbReference type="InterPro" id="IPR035979">
    <property type="entry name" value="RBD_domain_sf"/>
</dbReference>
<dbReference type="AlphaFoldDB" id="A0A1E3NU78"/>
<evidence type="ECO:0000256" key="1">
    <source>
        <dbReference type="ARBA" id="ARBA00022884"/>
    </source>
</evidence>
<dbReference type="PANTHER" id="PTHR48025">
    <property type="entry name" value="OS02G0815200 PROTEIN"/>
    <property type="match status" value="1"/>
</dbReference>
<dbReference type="SMART" id="SM00360">
    <property type="entry name" value="RRM"/>
    <property type="match status" value="1"/>
</dbReference>
<dbReference type="Proteomes" id="UP000094112">
    <property type="component" value="Unassembled WGS sequence"/>
</dbReference>
<keyword evidence="1 2" id="KW-0694">RNA-binding</keyword>
<evidence type="ECO:0000256" key="3">
    <source>
        <dbReference type="SAM" id="MobiDB-lite"/>
    </source>
</evidence>
<dbReference type="SUPFAM" id="SSF54928">
    <property type="entry name" value="RNA-binding domain, RBD"/>
    <property type="match status" value="1"/>
</dbReference>
<proteinExistence type="predicted"/>
<reference evidence="5 6" key="1">
    <citation type="journal article" date="2016" name="Proc. Natl. Acad. Sci. U.S.A.">
        <title>Comparative genomics of biotechnologically important yeasts.</title>
        <authorList>
            <person name="Riley R."/>
            <person name="Haridas S."/>
            <person name="Wolfe K.H."/>
            <person name="Lopes M.R."/>
            <person name="Hittinger C.T."/>
            <person name="Goeker M."/>
            <person name="Salamov A.A."/>
            <person name="Wisecaver J.H."/>
            <person name="Long T.M."/>
            <person name="Calvey C.H."/>
            <person name="Aerts A.L."/>
            <person name="Barry K.W."/>
            <person name="Choi C."/>
            <person name="Clum A."/>
            <person name="Coughlan A.Y."/>
            <person name="Deshpande S."/>
            <person name="Douglass A.P."/>
            <person name="Hanson S.J."/>
            <person name="Klenk H.-P."/>
            <person name="LaButti K.M."/>
            <person name="Lapidus A."/>
            <person name="Lindquist E.A."/>
            <person name="Lipzen A.M."/>
            <person name="Meier-Kolthoff J.P."/>
            <person name="Ohm R.A."/>
            <person name="Otillar R.P."/>
            <person name="Pangilinan J.L."/>
            <person name="Peng Y."/>
            <person name="Rokas A."/>
            <person name="Rosa C.A."/>
            <person name="Scheuner C."/>
            <person name="Sibirny A.A."/>
            <person name="Slot J.C."/>
            <person name="Stielow J.B."/>
            <person name="Sun H."/>
            <person name="Kurtzman C.P."/>
            <person name="Blackwell M."/>
            <person name="Grigoriev I.V."/>
            <person name="Jeffries T.W."/>
        </authorList>
    </citation>
    <scope>NUCLEOTIDE SEQUENCE [LARGE SCALE GENOMIC DNA]</scope>
    <source>
        <strain evidence="6">ATCC 58044 / CBS 1984 / NCYC 433 / NRRL Y-366-8</strain>
    </source>
</reference>
<keyword evidence="6" id="KW-1185">Reference proteome</keyword>
<dbReference type="PROSITE" id="PS50102">
    <property type="entry name" value="RRM"/>
    <property type="match status" value="1"/>
</dbReference>
<sequence>MSAETATTPSNNKLYVGNIEYSTTKEELKELFKDYLIESIQIPTRSPRTKNGKRGTPKSKGYVFITFAPEVKDLDSIIKKFTDYEFKDRKIYLSHPAPKEESSNDDDETKKADETKKTD</sequence>
<dbReference type="InterPro" id="IPR050502">
    <property type="entry name" value="Euk_RNA-bind_prot"/>
</dbReference>
<protein>
    <recommendedName>
        <fullName evidence="4">RRM domain-containing protein</fullName>
    </recommendedName>
</protein>
<dbReference type="Pfam" id="PF00076">
    <property type="entry name" value="RRM_1"/>
    <property type="match status" value="1"/>
</dbReference>
<dbReference type="CDD" id="cd00590">
    <property type="entry name" value="RRM_SF"/>
    <property type="match status" value="1"/>
</dbReference>
<dbReference type="STRING" id="683960.A0A1E3NU78"/>
<dbReference type="EMBL" id="KV454243">
    <property type="protein sequence ID" value="ODQ56634.1"/>
    <property type="molecule type" value="Genomic_DNA"/>
</dbReference>
<dbReference type="GO" id="GO:0003729">
    <property type="term" value="F:mRNA binding"/>
    <property type="evidence" value="ECO:0007669"/>
    <property type="project" value="TreeGrafter"/>
</dbReference>
<evidence type="ECO:0000313" key="6">
    <source>
        <dbReference type="Proteomes" id="UP000094112"/>
    </source>
</evidence>
<dbReference type="RefSeq" id="XP_019035841.1">
    <property type="nucleotide sequence ID" value="XM_019184015.1"/>
</dbReference>